<proteinExistence type="predicted"/>
<evidence type="ECO:0000313" key="5">
    <source>
        <dbReference type="Proteomes" id="UP000608890"/>
    </source>
</evidence>
<dbReference type="Gene3D" id="1.10.10.10">
    <property type="entry name" value="Winged helix-like DNA-binding domain superfamily/Winged helix DNA-binding domain"/>
    <property type="match status" value="1"/>
</dbReference>
<dbReference type="InterPro" id="IPR003593">
    <property type="entry name" value="AAA+_ATPase"/>
</dbReference>
<evidence type="ECO:0000256" key="2">
    <source>
        <dbReference type="ARBA" id="ARBA00022840"/>
    </source>
</evidence>
<dbReference type="PANTHER" id="PTHR16305">
    <property type="entry name" value="TESTICULAR SOLUBLE ADENYLYL CYCLASE"/>
    <property type="match status" value="1"/>
</dbReference>
<reference evidence="4" key="1">
    <citation type="journal article" date="2014" name="Int. J. Syst. Evol. Microbiol.">
        <title>Complete genome sequence of Corynebacterium casei LMG S-19264T (=DSM 44701T), isolated from a smear-ripened cheese.</title>
        <authorList>
            <consortium name="US DOE Joint Genome Institute (JGI-PGF)"/>
            <person name="Walter F."/>
            <person name="Albersmeier A."/>
            <person name="Kalinowski J."/>
            <person name="Ruckert C."/>
        </authorList>
    </citation>
    <scope>NUCLEOTIDE SEQUENCE</scope>
    <source>
        <strain evidence="4">CGMCC 4.7312</strain>
    </source>
</reference>
<protein>
    <submittedName>
        <fullName evidence="4">LuxR family transcriptional regulator</fullName>
    </submittedName>
</protein>
<dbReference type="SMART" id="SM00382">
    <property type="entry name" value="AAA"/>
    <property type="match status" value="1"/>
</dbReference>
<gene>
    <name evidence="4" type="ORF">GCM10011608_23510</name>
</gene>
<dbReference type="GO" id="GO:0005737">
    <property type="term" value="C:cytoplasm"/>
    <property type="evidence" value="ECO:0007669"/>
    <property type="project" value="TreeGrafter"/>
</dbReference>
<dbReference type="GO" id="GO:0005524">
    <property type="term" value="F:ATP binding"/>
    <property type="evidence" value="ECO:0007669"/>
    <property type="project" value="UniProtKB-KW"/>
</dbReference>
<sequence length="878" mass="92848">MLPGPSVASFVGRDRELATVRAAVCAPAARGALIAGLAGVGKTRLAQEVAAYARAAGRQVLAARPSGSGSHLPLAALASLLLRDDQAAAAANPVQRGLRGLRQLAEKSPTVLLVDDAHLLDEVSATVIHQLVAERSVAVLATLRTDEAVPAAVTALWKDLDVLRVDLAVLSAEEADTLITEALGDPVEGQTLRRLRDVTAGNALFLHELLHSAWEAGLLTRSAGIWRLTGRLRTTARLTELLHDRLATADPDERDALETIAVGEPVPLDVLRQLVAGELLETLERRRLITVAERDHPLVRLAHPLYGELLRDEMPQLARLRHIRRLADAQETAGIHQDEDVLRVAMWRLDAGGPVNPELMLAAARQAALIRQYELVERLALRARQAGAGVSAGLTVVGALFQSGRSAEALRWCAELAAQAGDDAERAQIALTHASLLAHGRDAPGLAHAVLDAAAVTDPFWQAQIEVNRLYLRTYELDCTGVEAALSLFDRAESVAVRLGAASAAGGALMLAGRYAEVIPLVQRAIPLAAGHDGPGRLLADSMRPANAWMRANLLDLPAALAEAETSYRESLHPPDRIAQAVSAFTLSRITLMLGRPVAALRWAAEAHVVGRQAQLRAVCRWSAGVRLQAAAQAGAADELAAAAADLAAESGERRTRLFDIEVMRGRAWSAATRGDQVGVRESLGTEVARHGGRGAVGAGALGALDLVRLGEAVLAAELLTRFPPPADWALGQLVVGYAEAAAAGDPARLLTVARQFGRHGMPLYAAEAASLAAGAWHSGAQARAAAQARLFAEAQLTRCERAVTPALRLDGPVTGLTSREREVVLAAAGGASDRAIAARLHIAERTVENHLHRAYAKLGVAGRPELRSALGLEHPPD</sequence>
<keyword evidence="5" id="KW-1185">Reference proteome</keyword>
<dbReference type="Pfam" id="PF00196">
    <property type="entry name" value="GerE"/>
    <property type="match status" value="1"/>
</dbReference>
<keyword evidence="2" id="KW-0067">ATP-binding</keyword>
<evidence type="ECO:0000256" key="1">
    <source>
        <dbReference type="ARBA" id="ARBA00022741"/>
    </source>
</evidence>
<dbReference type="GO" id="GO:0006355">
    <property type="term" value="P:regulation of DNA-templated transcription"/>
    <property type="evidence" value="ECO:0007669"/>
    <property type="project" value="InterPro"/>
</dbReference>
<dbReference type="PROSITE" id="PS50043">
    <property type="entry name" value="HTH_LUXR_2"/>
    <property type="match status" value="1"/>
</dbReference>
<dbReference type="SMART" id="SM00421">
    <property type="entry name" value="HTH_LUXR"/>
    <property type="match status" value="1"/>
</dbReference>
<dbReference type="SUPFAM" id="SSF52540">
    <property type="entry name" value="P-loop containing nucleoside triphosphate hydrolases"/>
    <property type="match status" value="1"/>
</dbReference>
<dbReference type="InterPro" id="IPR016032">
    <property type="entry name" value="Sig_transdc_resp-reg_C-effctor"/>
</dbReference>
<dbReference type="InterPro" id="IPR036388">
    <property type="entry name" value="WH-like_DNA-bd_sf"/>
</dbReference>
<dbReference type="Gene3D" id="3.40.50.300">
    <property type="entry name" value="P-loop containing nucleotide triphosphate hydrolases"/>
    <property type="match status" value="1"/>
</dbReference>
<evidence type="ECO:0000259" key="3">
    <source>
        <dbReference type="PROSITE" id="PS50043"/>
    </source>
</evidence>
<keyword evidence="1" id="KW-0547">Nucleotide-binding</keyword>
<dbReference type="RefSeq" id="WP_189043462.1">
    <property type="nucleotide sequence ID" value="NZ_BMNB01000009.1"/>
</dbReference>
<dbReference type="EMBL" id="BMNB01000009">
    <property type="protein sequence ID" value="GGM38148.1"/>
    <property type="molecule type" value="Genomic_DNA"/>
</dbReference>
<dbReference type="PRINTS" id="PR00038">
    <property type="entry name" value="HTHLUXR"/>
</dbReference>
<organism evidence="4 5">
    <name type="scientific">Micromonospora sonchi</name>
    <dbReference type="NCBI Taxonomy" id="1763543"/>
    <lineage>
        <taxon>Bacteria</taxon>
        <taxon>Bacillati</taxon>
        <taxon>Actinomycetota</taxon>
        <taxon>Actinomycetes</taxon>
        <taxon>Micromonosporales</taxon>
        <taxon>Micromonosporaceae</taxon>
        <taxon>Micromonospora</taxon>
    </lineage>
</organism>
<dbReference type="GO" id="GO:0004016">
    <property type="term" value="F:adenylate cyclase activity"/>
    <property type="evidence" value="ECO:0007669"/>
    <property type="project" value="TreeGrafter"/>
</dbReference>
<accession>A0A917TU13</accession>
<feature type="domain" description="HTH luxR-type" evidence="3">
    <location>
        <begin position="810"/>
        <end position="875"/>
    </location>
</feature>
<comment type="caution">
    <text evidence="4">The sequence shown here is derived from an EMBL/GenBank/DDBJ whole genome shotgun (WGS) entry which is preliminary data.</text>
</comment>
<dbReference type="Proteomes" id="UP000608890">
    <property type="component" value="Unassembled WGS sequence"/>
</dbReference>
<dbReference type="GO" id="GO:0003677">
    <property type="term" value="F:DNA binding"/>
    <property type="evidence" value="ECO:0007669"/>
    <property type="project" value="InterPro"/>
</dbReference>
<dbReference type="Pfam" id="PF13191">
    <property type="entry name" value="AAA_16"/>
    <property type="match status" value="1"/>
</dbReference>
<dbReference type="InterPro" id="IPR041664">
    <property type="entry name" value="AAA_16"/>
</dbReference>
<dbReference type="InterPro" id="IPR027417">
    <property type="entry name" value="P-loop_NTPase"/>
</dbReference>
<evidence type="ECO:0000313" key="4">
    <source>
        <dbReference type="EMBL" id="GGM38148.1"/>
    </source>
</evidence>
<dbReference type="InterPro" id="IPR000792">
    <property type="entry name" value="Tscrpt_reg_LuxR_C"/>
</dbReference>
<reference evidence="4" key="2">
    <citation type="submission" date="2020-09" db="EMBL/GenBank/DDBJ databases">
        <authorList>
            <person name="Sun Q."/>
            <person name="Zhou Y."/>
        </authorList>
    </citation>
    <scope>NUCLEOTIDE SEQUENCE</scope>
    <source>
        <strain evidence="4">CGMCC 4.7312</strain>
    </source>
</reference>
<dbReference type="SUPFAM" id="SSF46894">
    <property type="entry name" value="C-terminal effector domain of the bipartite response regulators"/>
    <property type="match status" value="1"/>
</dbReference>
<dbReference type="AlphaFoldDB" id="A0A917TU13"/>
<dbReference type="PANTHER" id="PTHR16305:SF35">
    <property type="entry name" value="TRANSCRIPTIONAL ACTIVATOR DOMAIN"/>
    <property type="match status" value="1"/>
</dbReference>
<name>A0A917TU13_9ACTN</name>
<dbReference type="CDD" id="cd06170">
    <property type="entry name" value="LuxR_C_like"/>
    <property type="match status" value="1"/>
</dbReference>